<dbReference type="EMBL" id="CP013979">
    <property type="protein sequence ID" value="ANJ26477.1"/>
    <property type="molecule type" value="Genomic_DNA"/>
</dbReference>
<feature type="transmembrane region" description="Helical" evidence="5">
    <location>
        <begin position="21"/>
        <end position="43"/>
    </location>
</feature>
<evidence type="ECO:0000313" key="7">
    <source>
        <dbReference type="EMBL" id="ANJ26477.1"/>
    </source>
</evidence>
<feature type="domain" description="DUF202" evidence="6">
    <location>
        <begin position="12"/>
        <end position="74"/>
    </location>
</feature>
<evidence type="ECO:0000256" key="2">
    <source>
        <dbReference type="ARBA" id="ARBA00022692"/>
    </source>
</evidence>
<dbReference type="Pfam" id="PF02656">
    <property type="entry name" value="DUF202"/>
    <property type="match status" value="1"/>
</dbReference>
<reference evidence="8" key="2">
    <citation type="submission" date="2016-01" db="EMBL/GenBank/DDBJ databases">
        <title>Complete genome sequence of Agromyces aureus AR33T and comparison with related organisms.</title>
        <authorList>
            <person name="Corretto E."/>
            <person name="Antonielli L."/>
            <person name="Sessitsch A."/>
            <person name="Brader G."/>
        </authorList>
    </citation>
    <scope>NUCLEOTIDE SEQUENCE [LARGE SCALE GENOMIC DNA]</scope>
    <source>
        <strain evidence="8">AR33</strain>
    </source>
</reference>
<dbReference type="RefSeq" id="WP_067874749.1">
    <property type="nucleotide sequence ID" value="NZ_CP013979.1"/>
</dbReference>
<dbReference type="GO" id="GO:0012505">
    <property type="term" value="C:endomembrane system"/>
    <property type="evidence" value="ECO:0007669"/>
    <property type="project" value="UniProtKB-SubCell"/>
</dbReference>
<proteinExistence type="predicted"/>
<organism evidence="7 8">
    <name type="scientific">Agromyces aureus</name>
    <dbReference type="NCBI Taxonomy" id="453304"/>
    <lineage>
        <taxon>Bacteria</taxon>
        <taxon>Bacillati</taxon>
        <taxon>Actinomycetota</taxon>
        <taxon>Actinomycetes</taxon>
        <taxon>Micrococcales</taxon>
        <taxon>Microbacteriaceae</taxon>
        <taxon>Agromyces</taxon>
    </lineage>
</organism>
<dbReference type="OrthoDB" id="3701077at2"/>
<dbReference type="KEGG" id="agy:ATC03_06810"/>
<keyword evidence="8" id="KW-1185">Reference proteome</keyword>
<keyword evidence="2 5" id="KW-0812">Transmembrane</keyword>
<gene>
    <name evidence="7" type="ORF">ATC03_06810</name>
</gene>
<protein>
    <recommendedName>
        <fullName evidence="6">DUF202 domain-containing protein</fullName>
    </recommendedName>
</protein>
<name>A0A191WE26_9MICO</name>
<feature type="transmembrane region" description="Helical" evidence="5">
    <location>
        <begin position="87"/>
        <end position="109"/>
    </location>
</feature>
<evidence type="ECO:0000256" key="1">
    <source>
        <dbReference type="ARBA" id="ARBA00004127"/>
    </source>
</evidence>
<evidence type="ECO:0000256" key="3">
    <source>
        <dbReference type="ARBA" id="ARBA00022989"/>
    </source>
</evidence>
<sequence>MTAETHAALPRDPGLQPERTALAWSRTGLAIAVNAVLVLRNGLSSNQPALASAGVVLFVLAAVAIAHGTVRRRQLDAHHEPVPPSPLVMLGLSATVLLAALAGIISISIEATR</sequence>
<keyword evidence="4 5" id="KW-0472">Membrane</keyword>
<evidence type="ECO:0000313" key="8">
    <source>
        <dbReference type="Proteomes" id="UP000078437"/>
    </source>
</evidence>
<comment type="subcellular location">
    <subcellularLocation>
        <location evidence="1">Endomembrane system</location>
        <topology evidence="1">Multi-pass membrane protein</topology>
    </subcellularLocation>
</comment>
<accession>A0A191WE26</accession>
<dbReference type="AlphaFoldDB" id="A0A191WE26"/>
<keyword evidence="3 5" id="KW-1133">Transmembrane helix</keyword>
<reference evidence="7 8" key="1">
    <citation type="journal article" date="2016" name="Int. J. Syst. Evol. Microbiol.">
        <title>Agromyces aureus sp. nov., isolated from the rhizosphere of Salix caprea L. grown in a heavy-metal-contaminated soil.</title>
        <authorList>
            <person name="Corretto E."/>
            <person name="Antonielli L."/>
            <person name="Sessitsch A."/>
            <person name="Compant S."/>
            <person name="Gorfer M."/>
            <person name="Kuffner M."/>
            <person name="Brader G."/>
        </authorList>
    </citation>
    <scope>NUCLEOTIDE SEQUENCE [LARGE SCALE GENOMIC DNA]</scope>
    <source>
        <strain evidence="7 8">AR33</strain>
    </source>
</reference>
<evidence type="ECO:0000256" key="5">
    <source>
        <dbReference type="SAM" id="Phobius"/>
    </source>
</evidence>
<dbReference type="InterPro" id="IPR003807">
    <property type="entry name" value="DUF202"/>
</dbReference>
<dbReference type="Proteomes" id="UP000078437">
    <property type="component" value="Chromosome"/>
</dbReference>
<evidence type="ECO:0000256" key="4">
    <source>
        <dbReference type="ARBA" id="ARBA00023136"/>
    </source>
</evidence>
<evidence type="ECO:0000259" key="6">
    <source>
        <dbReference type="Pfam" id="PF02656"/>
    </source>
</evidence>
<feature type="transmembrane region" description="Helical" evidence="5">
    <location>
        <begin position="49"/>
        <end position="66"/>
    </location>
</feature>
<dbReference type="STRING" id="453304.ATC03_06810"/>